<feature type="compositionally biased region" description="Basic residues" evidence="1">
    <location>
        <begin position="20"/>
        <end position="32"/>
    </location>
</feature>
<dbReference type="EMBL" id="BPLR01016371">
    <property type="protein sequence ID" value="GIY83348.1"/>
    <property type="molecule type" value="Genomic_DNA"/>
</dbReference>
<accession>A0AAV4WM00</accession>
<dbReference type="Proteomes" id="UP001054945">
    <property type="component" value="Unassembled WGS sequence"/>
</dbReference>
<dbReference type="AlphaFoldDB" id="A0AAV4WM00"/>
<reference evidence="2 3" key="1">
    <citation type="submission" date="2021-06" db="EMBL/GenBank/DDBJ databases">
        <title>Caerostris extrusa draft genome.</title>
        <authorList>
            <person name="Kono N."/>
            <person name="Arakawa K."/>
        </authorList>
    </citation>
    <scope>NUCLEOTIDE SEQUENCE [LARGE SCALE GENOMIC DNA]</scope>
</reference>
<evidence type="ECO:0000256" key="1">
    <source>
        <dbReference type="SAM" id="MobiDB-lite"/>
    </source>
</evidence>
<sequence length="74" mass="8338">MKGEIQLKAPNQNLIPSRQNRGRGKMNNRRRIPATPQLYPLPPDPSKCARCSSTSISDNVRVPPSKFMKHNLAK</sequence>
<name>A0AAV4WM00_CAEEX</name>
<protein>
    <submittedName>
        <fullName evidence="2">Uncharacterized protein</fullName>
    </submittedName>
</protein>
<comment type="caution">
    <text evidence="2">The sequence shown here is derived from an EMBL/GenBank/DDBJ whole genome shotgun (WGS) entry which is preliminary data.</text>
</comment>
<keyword evidence="3" id="KW-1185">Reference proteome</keyword>
<gene>
    <name evidence="2" type="ORF">CEXT_566671</name>
</gene>
<proteinExistence type="predicted"/>
<evidence type="ECO:0000313" key="3">
    <source>
        <dbReference type="Proteomes" id="UP001054945"/>
    </source>
</evidence>
<evidence type="ECO:0000313" key="2">
    <source>
        <dbReference type="EMBL" id="GIY83348.1"/>
    </source>
</evidence>
<feature type="region of interest" description="Disordered" evidence="1">
    <location>
        <begin position="1"/>
        <end position="74"/>
    </location>
</feature>
<organism evidence="2 3">
    <name type="scientific">Caerostris extrusa</name>
    <name type="common">Bark spider</name>
    <name type="synonym">Caerostris bankana</name>
    <dbReference type="NCBI Taxonomy" id="172846"/>
    <lineage>
        <taxon>Eukaryota</taxon>
        <taxon>Metazoa</taxon>
        <taxon>Ecdysozoa</taxon>
        <taxon>Arthropoda</taxon>
        <taxon>Chelicerata</taxon>
        <taxon>Arachnida</taxon>
        <taxon>Araneae</taxon>
        <taxon>Araneomorphae</taxon>
        <taxon>Entelegynae</taxon>
        <taxon>Araneoidea</taxon>
        <taxon>Araneidae</taxon>
        <taxon>Caerostris</taxon>
    </lineage>
</organism>